<dbReference type="EMBL" id="ADBY01000019">
    <property type="protein sequence ID" value="EFE97377.1"/>
    <property type="molecule type" value="Genomic_DNA"/>
</dbReference>
<evidence type="ECO:0000313" key="2">
    <source>
        <dbReference type="Proteomes" id="UP000005723"/>
    </source>
</evidence>
<dbReference type="Proteomes" id="UP000005723">
    <property type="component" value="Unassembled WGS sequence"/>
</dbReference>
<protein>
    <submittedName>
        <fullName evidence="1">Uncharacterized protein</fullName>
    </submittedName>
</protein>
<evidence type="ECO:0000313" key="1">
    <source>
        <dbReference type="EMBL" id="EFE97377.1"/>
    </source>
</evidence>
<dbReference type="STRING" id="667129.HMPREF0758_0990"/>
<reference evidence="1 2" key="1">
    <citation type="submission" date="2010-01" db="EMBL/GenBank/DDBJ databases">
        <authorList>
            <person name="Muzny D."/>
            <person name="Qin X."/>
            <person name="Deng J."/>
            <person name="Jiang H."/>
            <person name="Liu Y."/>
            <person name="Qu J."/>
            <person name="Song X.-Z."/>
            <person name="Zhang L."/>
            <person name="Thornton R."/>
            <person name="Coyle M."/>
            <person name="Francisco L."/>
            <person name="Jackson L."/>
            <person name="Javaid M."/>
            <person name="Korchina V."/>
            <person name="Kovar C."/>
            <person name="Mata R."/>
            <person name="Mathew T."/>
            <person name="Ngo R."/>
            <person name="Nguyen L."/>
            <person name="Nguyen N."/>
            <person name="Okwuonu G."/>
            <person name="Ongeri F."/>
            <person name="Pham C."/>
            <person name="Simmons D."/>
            <person name="Wilczek-Boney K."/>
            <person name="Hale W."/>
            <person name="Jakkamsetti A."/>
            <person name="Pham P."/>
            <person name="Ruth R."/>
            <person name="San Lucas F."/>
            <person name="Warren J."/>
            <person name="Zhang J."/>
            <person name="Zhao Z."/>
            <person name="Zhou C."/>
            <person name="Zhu D."/>
            <person name="Lee S."/>
            <person name="Bess C."/>
            <person name="Blankenburg K."/>
            <person name="Forbes L."/>
            <person name="Fu Q."/>
            <person name="Gubbala S."/>
            <person name="Hirani K."/>
            <person name="Jayaseelan J.C."/>
            <person name="Lara F."/>
            <person name="Munidasa M."/>
            <person name="Palculict T."/>
            <person name="Patil S."/>
            <person name="Pu L.-L."/>
            <person name="Saada N."/>
            <person name="Tang L."/>
            <person name="Weissenberger G."/>
            <person name="Zhu Y."/>
            <person name="Hemphill L."/>
            <person name="Shang Y."/>
            <person name="Youmans B."/>
            <person name="Ayvaz T."/>
            <person name="Ross M."/>
            <person name="Santibanez J."/>
            <person name="Aqrawi P."/>
            <person name="Gross S."/>
            <person name="Joshi V."/>
            <person name="Fowler G."/>
            <person name="Nazareth L."/>
            <person name="Reid J."/>
            <person name="Worley K."/>
            <person name="Petrosino J."/>
            <person name="Highlander S."/>
            <person name="Gibbs R."/>
        </authorList>
    </citation>
    <scope>NUCLEOTIDE SEQUENCE [LARGE SCALE GENOMIC DNA]</scope>
    <source>
        <strain evidence="1 2">DSM 4582</strain>
    </source>
</reference>
<accession>D4DYJ0</accession>
<proteinExistence type="predicted"/>
<dbReference type="HOGENOM" id="CLU_2958174_0_0_6"/>
<dbReference type="AlphaFoldDB" id="D4DYJ0"/>
<keyword evidence="2" id="KW-1185">Reference proteome</keyword>
<name>D4DYJ0_SEROD</name>
<gene>
    <name evidence="1" type="ORF">HMPREF0758_0990</name>
</gene>
<comment type="caution">
    <text evidence="1">The sequence shown here is derived from an EMBL/GenBank/DDBJ whole genome shotgun (WGS) entry which is preliminary data.</text>
</comment>
<organism evidence="1 2">
    <name type="scientific">Serratia odorifera DSM 4582</name>
    <dbReference type="NCBI Taxonomy" id="667129"/>
    <lineage>
        <taxon>Bacteria</taxon>
        <taxon>Pseudomonadati</taxon>
        <taxon>Pseudomonadota</taxon>
        <taxon>Gammaproteobacteria</taxon>
        <taxon>Enterobacterales</taxon>
        <taxon>Yersiniaceae</taxon>
        <taxon>Serratia</taxon>
    </lineage>
</organism>
<sequence length="59" mass="7077">MLICHRQYAVTWLKKRVYRQHCDVACKFHSPSSITSLIRLPKKRNRLHFAHGLNEIDFI</sequence>